<proteinExistence type="predicted"/>
<sequence>MTTIELHARAKLLEFQALLAAEDWHFELDEASEELRGPINGDWVAWGVRVIASGVPDDQWVRIICTYLITVPEARRSEMAQLLTRLNTDLNQGHFFMLFDSGCVGFDVAVHSVDEPISRAMLLRALYRSLSCINDFSEAVLTTAFGQVSAQQAYDKAMQDEAQKALSSVML</sequence>
<accession>A0A2T7UDX8</accession>
<evidence type="ECO:0000313" key="2">
    <source>
        <dbReference type="Proteomes" id="UP000037507"/>
    </source>
</evidence>
<comment type="caution">
    <text evidence="1">The sequence shown here is derived from an EMBL/GenBank/DDBJ whole genome shotgun (WGS) entry which is preliminary data.</text>
</comment>
<evidence type="ECO:0000313" key="1">
    <source>
        <dbReference type="EMBL" id="PVE42864.1"/>
    </source>
</evidence>
<name>A0A2T7UDX8_9BURK</name>
<dbReference type="EMBL" id="LFYT02000010">
    <property type="protein sequence ID" value="PVE42864.1"/>
    <property type="molecule type" value="Genomic_DNA"/>
</dbReference>
<dbReference type="OrthoDB" id="9792176at2"/>
<dbReference type="STRING" id="1293045.H663_14105"/>
<reference evidence="1" key="1">
    <citation type="submission" date="2017-04" db="EMBL/GenBank/DDBJ databases">
        <title>Unexpected and diverse lifestyles within the genus Limnohabitans.</title>
        <authorList>
            <person name="Kasalicky V."/>
            <person name="Mehrshad M."/>
            <person name="Andrei S.-A."/>
            <person name="Salcher M."/>
            <person name="Kratochvilova H."/>
            <person name="Simek K."/>
            <person name="Ghai R."/>
        </authorList>
    </citation>
    <scope>NUCLEOTIDE SEQUENCE [LARGE SCALE GENOMIC DNA]</scope>
    <source>
        <strain evidence="1">II-D5</strain>
    </source>
</reference>
<dbReference type="AlphaFoldDB" id="A0A2T7UDX8"/>
<dbReference type="Pfam" id="PF10722">
    <property type="entry name" value="YbjN"/>
    <property type="match status" value="1"/>
</dbReference>
<dbReference type="InterPro" id="IPR019660">
    <property type="entry name" value="Put_sensory_transdc_reg_YbjN"/>
</dbReference>
<protein>
    <recommendedName>
        <fullName evidence="3">YbjN domain-containing protein</fullName>
    </recommendedName>
</protein>
<dbReference type="RefSeq" id="WP_053174164.1">
    <property type="nucleotide sequence ID" value="NZ_LFYT02000010.1"/>
</dbReference>
<evidence type="ECO:0008006" key="3">
    <source>
        <dbReference type="Google" id="ProtNLM"/>
    </source>
</evidence>
<gene>
    <name evidence="1" type="ORF">H663_010170</name>
</gene>
<keyword evidence="2" id="KW-1185">Reference proteome</keyword>
<dbReference type="Proteomes" id="UP000037507">
    <property type="component" value="Unassembled WGS sequence"/>
</dbReference>
<organism evidence="1 2">
    <name type="scientific">Limnohabitans planktonicus II-D5</name>
    <dbReference type="NCBI Taxonomy" id="1293045"/>
    <lineage>
        <taxon>Bacteria</taxon>
        <taxon>Pseudomonadati</taxon>
        <taxon>Pseudomonadota</taxon>
        <taxon>Betaproteobacteria</taxon>
        <taxon>Burkholderiales</taxon>
        <taxon>Comamonadaceae</taxon>
        <taxon>Limnohabitans</taxon>
    </lineage>
</organism>